<dbReference type="Pfam" id="PF02899">
    <property type="entry name" value="Phage_int_SAM_1"/>
    <property type="match status" value="1"/>
</dbReference>
<dbReference type="Gene3D" id="1.10.150.130">
    <property type="match status" value="1"/>
</dbReference>
<evidence type="ECO:0000256" key="8">
    <source>
        <dbReference type="ARBA" id="ARBA00023172"/>
    </source>
</evidence>
<feature type="active site" evidence="10">
    <location>
        <position position="239"/>
    </location>
</feature>
<evidence type="ECO:0000256" key="7">
    <source>
        <dbReference type="ARBA" id="ARBA00023125"/>
    </source>
</evidence>
<organism evidence="14 15">
    <name type="scientific">Crenobacter oryzisoli</name>
    <dbReference type="NCBI Taxonomy" id="3056844"/>
    <lineage>
        <taxon>Bacteria</taxon>
        <taxon>Pseudomonadati</taxon>
        <taxon>Pseudomonadota</taxon>
        <taxon>Betaproteobacteria</taxon>
        <taxon>Neisseriales</taxon>
        <taxon>Neisseriaceae</taxon>
        <taxon>Crenobacter</taxon>
    </lineage>
</organism>
<dbReference type="Proteomes" id="UP001168540">
    <property type="component" value="Unassembled WGS sequence"/>
</dbReference>
<dbReference type="Pfam" id="PF00589">
    <property type="entry name" value="Phage_integrase"/>
    <property type="match status" value="1"/>
</dbReference>
<feature type="active site" description="O-(3'-phospho-DNA)-tyrosine intermediate" evidence="10">
    <location>
        <position position="271"/>
    </location>
</feature>
<dbReference type="Gene3D" id="1.10.443.10">
    <property type="entry name" value="Intergrase catalytic core"/>
    <property type="match status" value="1"/>
</dbReference>
<evidence type="ECO:0000256" key="11">
    <source>
        <dbReference type="NCBIfam" id="TIGR02224"/>
    </source>
</evidence>
<dbReference type="InterPro" id="IPR010998">
    <property type="entry name" value="Integrase_recombinase_N"/>
</dbReference>
<dbReference type="PROSITE" id="PS51900">
    <property type="entry name" value="CB"/>
    <property type="match status" value="1"/>
</dbReference>
<reference evidence="14" key="1">
    <citation type="submission" date="2023-06" db="EMBL/GenBank/DDBJ databases">
        <authorList>
            <person name="Zhang S."/>
        </authorList>
    </citation>
    <scope>NUCLEOTIDE SEQUENCE</scope>
    <source>
        <strain evidence="14">SG2303</strain>
    </source>
</reference>
<evidence type="ECO:0000259" key="13">
    <source>
        <dbReference type="PROSITE" id="PS51900"/>
    </source>
</evidence>
<dbReference type="InterPro" id="IPR011931">
    <property type="entry name" value="Recomb_XerC"/>
</dbReference>
<evidence type="ECO:0000259" key="12">
    <source>
        <dbReference type="PROSITE" id="PS51898"/>
    </source>
</evidence>
<dbReference type="InterPro" id="IPR044068">
    <property type="entry name" value="CB"/>
</dbReference>
<evidence type="ECO:0000256" key="9">
    <source>
        <dbReference type="ARBA" id="ARBA00023306"/>
    </source>
</evidence>
<evidence type="ECO:0000313" key="15">
    <source>
        <dbReference type="Proteomes" id="UP001168540"/>
    </source>
</evidence>
<dbReference type="RefSeq" id="WP_289828122.1">
    <property type="nucleotide sequence ID" value="NZ_JAUEDK010000002.1"/>
</dbReference>
<dbReference type="SUPFAM" id="SSF47823">
    <property type="entry name" value="lambda integrase-like, N-terminal domain"/>
    <property type="match status" value="1"/>
</dbReference>
<keyword evidence="4 10" id="KW-0132">Cell division</keyword>
<comment type="function">
    <text evidence="10">Site-specific tyrosine recombinase, which acts by catalyzing the cutting and rejoining of the recombining DNA molecules. The XerC-XerD complex is essential to convert dimers of the bacterial chromosome into monomers to permit their segregation at cell division. It also contributes to the segregational stability of plasmids.</text>
</comment>
<feature type="domain" description="Core-binding (CB)" evidence="13">
    <location>
        <begin position="1"/>
        <end position="83"/>
    </location>
</feature>
<dbReference type="PANTHER" id="PTHR30349">
    <property type="entry name" value="PHAGE INTEGRASE-RELATED"/>
    <property type="match status" value="1"/>
</dbReference>
<dbReference type="CDD" id="cd00798">
    <property type="entry name" value="INT_XerDC_C"/>
    <property type="match status" value="1"/>
</dbReference>
<evidence type="ECO:0000313" key="14">
    <source>
        <dbReference type="EMBL" id="MDN0073594.1"/>
    </source>
</evidence>
<feature type="active site" evidence="10">
    <location>
        <position position="236"/>
    </location>
</feature>
<feature type="active site" evidence="10">
    <location>
        <position position="169"/>
    </location>
</feature>
<dbReference type="InterPro" id="IPR011010">
    <property type="entry name" value="DNA_brk_join_enz"/>
</dbReference>
<keyword evidence="8 10" id="KW-0233">DNA recombination</keyword>
<evidence type="ECO:0000256" key="4">
    <source>
        <dbReference type="ARBA" id="ARBA00022618"/>
    </source>
</evidence>
<keyword evidence="9 10" id="KW-0131">Cell cycle</keyword>
<dbReference type="PANTHER" id="PTHR30349:SF81">
    <property type="entry name" value="TYROSINE RECOMBINASE XERC"/>
    <property type="match status" value="1"/>
</dbReference>
<proteinExistence type="inferred from homology"/>
<keyword evidence="7 10" id="KW-0238">DNA-binding</keyword>
<dbReference type="SUPFAM" id="SSF56349">
    <property type="entry name" value="DNA breaking-rejoining enzymes"/>
    <property type="match status" value="1"/>
</dbReference>
<keyword evidence="6 10" id="KW-0229">DNA integration</keyword>
<keyword evidence="15" id="KW-1185">Reference proteome</keyword>
<feature type="active site" evidence="10">
    <location>
        <position position="145"/>
    </location>
</feature>
<dbReference type="InterPro" id="IPR004107">
    <property type="entry name" value="Integrase_SAM-like_N"/>
</dbReference>
<evidence type="ECO:0000256" key="2">
    <source>
        <dbReference type="ARBA" id="ARBA00006657"/>
    </source>
</evidence>
<dbReference type="PROSITE" id="PS51898">
    <property type="entry name" value="TYR_RECOMBINASE"/>
    <property type="match status" value="1"/>
</dbReference>
<comment type="subcellular location">
    <subcellularLocation>
        <location evidence="1 10">Cytoplasm</location>
    </subcellularLocation>
</comment>
<gene>
    <name evidence="10 14" type="primary">xerC</name>
    <name evidence="14" type="ORF">QU481_01635</name>
</gene>
<feature type="domain" description="Tyr recombinase" evidence="12">
    <location>
        <begin position="104"/>
        <end position="284"/>
    </location>
</feature>
<evidence type="ECO:0000256" key="1">
    <source>
        <dbReference type="ARBA" id="ARBA00004496"/>
    </source>
</evidence>
<feature type="active site" evidence="10">
    <location>
        <position position="262"/>
    </location>
</feature>
<keyword evidence="5 10" id="KW-0159">Chromosome partition</keyword>
<comment type="subunit">
    <text evidence="10">Forms a cyclic heterotetrameric complex composed of two molecules of XerC and two molecules of XerD.</text>
</comment>
<dbReference type="InterPro" id="IPR023009">
    <property type="entry name" value="Tyrosine_recombinase_XerC/XerD"/>
</dbReference>
<dbReference type="InterPro" id="IPR050090">
    <property type="entry name" value="Tyrosine_recombinase_XerCD"/>
</dbReference>
<accession>A0ABT7XIH5</accession>
<dbReference type="HAMAP" id="MF_01808">
    <property type="entry name" value="Recomb_XerC_XerD"/>
    <property type="match status" value="1"/>
</dbReference>
<evidence type="ECO:0000256" key="10">
    <source>
        <dbReference type="HAMAP-Rule" id="MF_01808"/>
    </source>
</evidence>
<evidence type="ECO:0000256" key="3">
    <source>
        <dbReference type="ARBA" id="ARBA00022490"/>
    </source>
</evidence>
<comment type="caution">
    <text evidence="14">The sequence shown here is derived from an EMBL/GenBank/DDBJ whole genome shotgun (WGS) entry which is preliminary data.</text>
</comment>
<dbReference type="InterPro" id="IPR013762">
    <property type="entry name" value="Integrase-like_cat_sf"/>
</dbReference>
<evidence type="ECO:0000256" key="6">
    <source>
        <dbReference type="ARBA" id="ARBA00022908"/>
    </source>
</evidence>
<evidence type="ECO:0000256" key="5">
    <source>
        <dbReference type="ARBA" id="ARBA00022829"/>
    </source>
</evidence>
<name>A0ABT7XIH5_9NEIS</name>
<keyword evidence="3 10" id="KW-0963">Cytoplasm</keyword>
<protein>
    <recommendedName>
        <fullName evidence="10 11">Tyrosine recombinase XerC</fullName>
    </recommendedName>
</protein>
<sequence>MDWDTALTTFDSALVLLGRSDATRAAYRRDIVRLAEVTSERPPTSLSNRDIRHALARLHAGGLDGRSLSRMLSAWRGLYDCLIDRGLASANPCTGVHPPKSGHRLPKALPVDAAQQLLDAELAEETTLTCRDRAMFELLYSSGLRLTELTRLDVEDVDLAEQLVRVSGKGNKERLVPLGKQAATALQRWLAERQAVQGEVALFTNRNGTRLGGRQIEKRLARWSIVTGSERHVSPHMLRHSFASHLLQSSSDLRAVQELLGHANLSTTQIYTSLDFQHLAQVYDTAHPRARKSAKARTDDDQSS</sequence>
<dbReference type="EMBL" id="JAUEDK010000002">
    <property type="protein sequence ID" value="MDN0073594.1"/>
    <property type="molecule type" value="Genomic_DNA"/>
</dbReference>
<dbReference type="InterPro" id="IPR002104">
    <property type="entry name" value="Integrase_catalytic"/>
</dbReference>
<comment type="similarity">
    <text evidence="2 10">Belongs to the 'phage' integrase family. XerC subfamily.</text>
</comment>
<dbReference type="NCBIfam" id="TIGR02224">
    <property type="entry name" value="recomb_XerC"/>
    <property type="match status" value="1"/>
</dbReference>